<comment type="similarity">
    <text evidence="1 7">Belongs to the cytochrome P450 family.</text>
</comment>
<feature type="region of interest" description="Disordered" evidence="8">
    <location>
        <begin position="37"/>
        <end position="56"/>
    </location>
</feature>
<accession>R4V476</accession>
<dbReference type="PRINTS" id="PR00463">
    <property type="entry name" value="EP450I"/>
</dbReference>
<organism evidence="9">
    <name type="scientific">Coptotermes formosanus</name>
    <name type="common">Formosan subterranean termite</name>
    <dbReference type="NCBI Taxonomy" id="36987"/>
    <lineage>
        <taxon>Eukaryota</taxon>
        <taxon>Metazoa</taxon>
        <taxon>Ecdysozoa</taxon>
        <taxon>Arthropoda</taxon>
        <taxon>Hexapoda</taxon>
        <taxon>Insecta</taxon>
        <taxon>Pterygota</taxon>
        <taxon>Neoptera</taxon>
        <taxon>Polyneoptera</taxon>
        <taxon>Dictyoptera</taxon>
        <taxon>Blattodea</taxon>
        <taxon>Blattoidea</taxon>
        <taxon>Termitoidae</taxon>
        <taxon>Rhinotermitidae</taxon>
        <taxon>Coptotermes</taxon>
    </lineage>
</organism>
<name>R4V476_COPFO</name>
<dbReference type="PROSITE" id="PS00086">
    <property type="entry name" value="CYTOCHROME_P450"/>
    <property type="match status" value="1"/>
</dbReference>
<keyword evidence="2 7" id="KW-0349">Heme</keyword>
<dbReference type="PANTHER" id="PTHR24289:SF1">
    <property type="entry name" value="STEROID 17-ALPHA-HYDROXYLASE_17,20 LYASE"/>
    <property type="match status" value="1"/>
</dbReference>
<dbReference type="InterPro" id="IPR002401">
    <property type="entry name" value="Cyt_P450_E_grp-I"/>
</dbReference>
<reference evidence="9" key="1">
    <citation type="submission" date="2013-03" db="EMBL/GenBank/DDBJ databases">
        <title>Immune-Related transcriptome of Coptotermes formosanus Shiraki workers: the defense mechanism.</title>
        <authorList>
            <person name="Hussain A."/>
            <person name="Li Y.F."/>
            <person name="Wen S.Y."/>
        </authorList>
    </citation>
    <scope>NUCLEOTIDE SEQUENCE</scope>
</reference>
<dbReference type="SUPFAM" id="SSF48264">
    <property type="entry name" value="Cytochrome P450"/>
    <property type="match status" value="1"/>
</dbReference>
<dbReference type="Pfam" id="PF00067">
    <property type="entry name" value="p450"/>
    <property type="match status" value="1"/>
</dbReference>
<dbReference type="InterPro" id="IPR036396">
    <property type="entry name" value="Cyt_P450_sf"/>
</dbReference>
<proteinExistence type="evidence at transcript level"/>
<evidence type="ECO:0000256" key="2">
    <source>
        <dbReference type="ARBA" id="ARBA00022617"/>
    </source>
</evidence>
<dbReference type="InterPro" id="IPR001128">
    <property type="entry name" value="Cyt_P450"/>
</dbReference>
<dbReference type="GO" id="GO:0005506">
    <property type="term" value="F:iron ion binding"/>
    <property type="evidence" value="ECO:0007669"/>
    <property type="project" value="InterPro"/>
</dbReference>
<sequence length="66" mass="7475">MINFGSGKRYCIGESLARNILFIFLAAFLQEFSVSIPEGDPRPSSKPQSGFTTAPYPFRMKLKQRM</sequence>
<protein>
    <submittedName>
        <fullName evidence="9">Cytochrome P450</fullName>
    </submittedName>
</protein>
<dbReference type="GO" id="GO:0004508">
    <property type="term" value="F:steroid 17-alpha-monooxygenase activity"/>
    <property type="evidence" value="ECO:0007669"/>
    <property type="project" value="TreeGrafter"/>
</dbReference>
<evidence type="ECO:0000256" key="7">
    <source>
        <dbReference type="RuleBase" id="RU000461"/>
    </source>
</evidence>
<keyword evidence="5 7" id="KW-0408">Iron</keyword>
<evidence type="ECO:0000313" key="9">
    <source>
        <dbReference type="EMBL" id="AGM32648.1"/>
    </source>
</evidence>
<dbReference type="GO" id="GO:0042446">
    <property type="term" value="P:hormone biosynthetic process"/>
    <property type="evidence" value="ECO:0007669"/>
    <property type="project" value="TreeGrafter"/>
</dbReference>
<evidence type="ECO:0000256" key="4">
    <source>
        <dbReference type="ARBA" id="ARBA00023002"/>
    </source>
</evidence>
<keyword evidence="6 7" id="KW-0503">Monooxygenase</keyword>
<dbReference type="GO" id="GO:0042448">
    <property type="term" value="P:progesterone metabolic process"/>
    <property type="evidence" value="ECO:0007669"/>
    <property type="project" value="TreeGrafter"/>
</dbReference>
<keyword evidence="3 7" id="KW-0479">Metal-binding</keyword>
<dbReference type="GO" id="GO:0020037">
    <property type="term" value="F:heme binding"/>
    <property type="evidence" value="ECO:0007669"/>
    <property type="project" value="InterPro"/>
</dbReference>
<dbReference type="InterPro" id="IPR017972">
    <property type="entry name" value="Cyt_P450_CS"/>
</dbReference>
<evidence type="ECO:0000256" key="8">
    <source>
        <dbReference type="SAM" id="MobiDB-lite"/>
    </source>
</evidence>
<dbReference type="PANTHER" id="PTHR24289">
    <property type="entry name" value="STEROID 17-ALPHA-HYDROXYLASE/17,20 LYASE"/>
    <property type="match status" value="1"/>
</dbReference>
<dbReference type="EMBL" id="KC740824">
    <property type="protein sequence ID" value="AGM32648.1"/>
    <property type="molecule type" value="mRNA"/>
</dbReference>
<evidence type="ECO:0000256" key="3">
    <source>
        <dbReference type="ARBA" id="ARBA00022723"/>
    </source>
</evidence>
<dbReference type="AlphaFoldDB" id="R4V476"/>
<evidence type="ECO:0000256" key="5">
    <source>
        <dbReference type="ARBA" id="ARBA00023004"/>
    </source>
</evidence>
<evidence type="ECO:0000256" key="6">
    <source>
        <dbReference type="ARBA" id="ARBA00023033"/>
    </source>
</evidence>
<dbReference type="Gene3D" id="1.10.630.10">
    <property type="entry name" value="Cytochrome P450"/>
    <property type="match status" value="1"/>
</dbReference>
<keyword evidence="4 7" id="KW-0560">Oxidoreductase</keyword>
<evidence type="ECO:0000256" key="1">
    <source>
        <dbReference type="ARBA" id="ARBA00010617"/>
    </source>
</evidence>